<evidence type="ECO:0000256" key="14">
    <source>
        <dbReference type="PROSITE-ProRule" id="PRU00464"/>
    </source>
</evidence>
<evidence type="ECO:0000313" key="19">
    <source>
        <dbReference type="RefSeq" id="XP_034231354.1"/>
    </source>
</evidence>
<dbReference type="RefSeq" id="XP_034231353.1">
    <property type="nucleotide sequence ID" value="XM_034375462.1"/>
</dbReference>
<keyword evidence="4" id="KW-0547">Nucleotide-binding</keyword>
<dbReference type="PROSITE" id="PS50263">
    <property type="entry name" value="CN_HYDROLASE"/>
    <property type="match status" value="1"/>
</dbReference>
<dbReference type="Pfam" id="PF01230">
    <property type="entry name" value="HIT"/>
    <property type="match status" value="1"/>
</dbReference>
<dbReference type="Proteomes" id="UP000515158">
    <property type="component" value="Unplaced"/>
</dbReference>
<evidence type="ECO:0000256" key="1">
    <source>
        <dbReference type="ARBA" id="ARBA00001936"/>
    </source>
</evidence>
<dbReference type="GO" id="GO:0006139">
    <property type="term" value="P:nucleobase-containing compound metabolic process"/>
    <property type="evidence" value="ECO:0007669"/>
    <property type="project" value="TreeGrafter"/>
</dbReference>
<dbReference type="GO" id="GO:0047710">
    <property type="term" value="F:bis(5'-adenosyl)-triphosphatase activity"/>
    <property type="evidence" value="ECO:0007669"/>
    <property type="project" value="UniProtKB-EC"/>
</dbReference>
<feature type="active site" description="Tele-AMP-histidine intermediate" evidence="11">
    <location>
        <position position="413"/>
    </location>
</feature>
<dbReference type="FunFam" id="3.30.428.10:FF:000011">
    <property type="entry name" value="Fragile histidine triad"/>
    <property type="match status" value="1"/>
</dbReference>
<evidence type="ECO:0000256" key="9">
    <source>
        <dbReference type="ARBA" id="ARBA00061127"/>
    </source>
</evidence>
<dbReference type="AlphaFoldDB" id="A0A6P8ZH73"/>
<comment type="similarity">
    <text evidence="9">In the N-terminal section; belongs to the UPF0012 family.</text>
</comment>
<evidence type="ECO:0000259" key="16">
    <source>
        <dbReference type="PROSITE" id="PS51084"/>
    </source>
</evidence>
<dbReference type="Gene3D" id="3.30.428.10">
    <property type="entry name" value="HIT-like"/>
    <property type="match status" value="1"/>
</dbReference>
<dbReference type="CDD" id="cd01275">
    <property type="entry name" value="FHIT"/>
    <property type="match status" value="1"/>
</dbReference>
<evidence type="ECO:0000256" key="4">
    <source>
        <dbReference type="ARBA" id="ARBA00022741"/>
    </source>
</evidence>
<dbReference type="FunFam" id="3.60.110.10:FF:000005">
    <property type="entry name" value="nitrilase homolog 1 isoform X1"/>
    <property type="match status" value="1"/>
</dbReference>
<dbReference type="OrthoDB" id="680339at2759"/>
<proteinExistence type="inferred from homology"/>
<comment type="cofactor">
    <cofactor evidence="1">
        <name>Mn(2+)</name>
        <dbReference type="ChEBI" id="CHEBI:29035"/>
    </cofactor>
</comment>
<dbReference type="KEGG" id="tpal:117639619"/>
<dbReference type="GO" id="GO:0016811">
    <property type="term" value="F:hydrolase activity, acting on carbon-nitrogen (but not peptide) bonds, in linear amides"/>
    <property type="evidence" value="ECO:0007669"/>
    <property type="project" value="InterPro"/>
</dbReference>
<organism evidence="19">
    <name type="scientific">Thrips palmi</name>
    <name type="common">Melon thrips</name>
    <dbReference type="NCBI Taxonomy" id="161013"/>
    <lineage>
        <taxon>Eukaryota</taxon>
        <taxon>Metazoa</taxon>
        <taxon>Ecdysozoa</taxon>
        <taxon>Arthropoda</taxon>
        <taxon>Hexapoda</taxon>
        <taxon>Insecta</taxon>
        <taxon>Pterygota</taxon>
        <taxon>Neoptera</taxon>
        <taxon>Paraneoptera</taxon>
        <taxon>Thysanoptera</taxon>
        <taxon>Terebrantia</taxon>
        <taxon>Thripoidea</taxon>
        <taxon>Thripidae</taxon>
        <taxon>Thrips</taxon>
    </lineage>
</organism>
<keyword evidence="17" id="KW-1185">Reference proteome</keyword>
<evidence type="ECO:0000313" key="18">
    <source>
        <dbReference type="RefSeq" id="XP_034231353.1"/>
    </source>
</evidence>
<dbReference type="RefSeq" id="XP_034231354.1">
    <property type="nucleotide sequence ID" value="XM_034375463.1"/>
</dbReference>
<dbReference type="EC" id="3.6.1.29" evidence="3"/>
<dbReference type="PANTHER" id="PTHR23088">
    <property type="entry name" value="NITRILASE-RELATED"/>
    <property type="match status" value="1"/>
</dbReference>
<comment type="subunit">
    <text evidence="2">Homotetramer.</text>
</comment>
<dbReference type="InterPro" id="IPR019808">
    <property type="entry name" value="Histidine_triad_CS"/>
</dbReference>
<feature type="binding site" evidence="12">
    <location>
        <position position="400"/>
    </location>
    <ligand>
        <name>substrate</name>
    </ligand>
</feature>
<sequence>MKLRWQILLKRSFSNYPSSAKSSKTMNSKGIIAVCQMTATDNKAKNLEICTDLVSSAKRMNAQVVFLPEACDYIAGNKVQSVAMAESLDGPLLEQYKNLAKSFGVWLSLGGLHIKVDDETVSNTHVLISSNGEIKSTYSKLHLFDVDCKEVNVCLKESSYCKPGDKIVPPVATPVGNVALSICYDLRFPELSTSLAMQNAHILTFPSAFTYATGKAHWEPLLRARAIENQCYVVAAAQSGKHNDKRTSWGHAMVVDPWGTVIGECSEVNNIAVAEIDLEFLRRTRLSMPVFEHRRNDVYPALWPKLDSDAVANHQESETYKFGQVTVKSSGVFSKTDLTIAFTNKKCVVPGHVLVSPIRCVQRMSELTVKEVSDMFALVSKVIPIVEKAYNGTSSTVVVQDGKDAGQTIQHVHVHILPRRPGDYLNNDDIYRDLAKHDKADSTIGQWRSEEEMAQEADFLRKLFV</sequence>
<dbReference type="CDD" id="cd07572">
    <property type="entry name" value="nit"/>
    <property type="match status" value="1"/>
</dbReference>
<dbReference type="Pfam" id="PF00795">
    <property type="entry name" value="CN_hydrolase"/>
    <property type="match status" value="1"/>
</dbReference>
<evidence type="ECO:0000256" key="2">
    <source>
        <dbReference type="ARBA" id="ARBA00011881"/>
    </source>
</evidence>
<evidence type="ECO:0000259" key="15">
    <source>
        <dbReference type="PROSITE" id="PS50263"/>
    </source>
</evidence>
<dbReference type="PROSITE" id="PS00892">
    <property type="entry name" value="HIT_1"/>
    <property type="match status" value="1"/>
</dbReference>
<name>A0A6P8ZH73_THRPL</name>
<feature type="short sequence motif" description="Histidine triad motif" evidence="14">
    <location>
        <begin position="411"/>
        <end position="415"/>
    </location>
</feature>
<keyword evidence="5" id="KW-0378">Hydrolase</keyword>
<evidence type="ECO:0000256" key="3">
    <source>
        <dbReference type="ARBA" id="ARBA00012377"/>
    </source>
</evidence>
<dbReference type="InterPro" id="IPR045254">
    <property type="entry name" value="Nit1/2_C-N_Hydrolase"/>
</dbReference>
<dbReference type="CTD" id="38029"/>
<dbReference type="InterPro" id="IPR036526">
    <property type="entry name" value="C-N_Hydrolase_sf"/>
</dbReference>
<accession>A0A6P8ZH73</accession>
<feature type="binding site" evidence="12">
    <location>
        <position position="415"/>
    </location>
    <ligand>
        <name>substrate</name>
    </ligand>
</feature>
<comment type="function">
    <text evidence="8">Cleaves A-5'-PPP-5'A to yield AMP and ADP.</text>
</comment>
<reference evidence="18 19" key="1">
    <citation type="submission" date="2025-04" db="UniProtKB">
        <authorList>
            <consortium name="RefSeq"/>
        </authorList>
    </citation>
    <scope>IDENTIFICATION</scope>
    <source>
        <tissue evidence="18 19">Total insect</tissue>
    </source>
</reference>
<dbReference type="GeneID" id="117639619"/>
<dbReference type="PANTHER" id="PTHR23088:SF27">
    <property type="entry name" value="DEAMINATED GLUTATHIONE AMIDASE"/>
    <property type="match status" value="1"/>
</dbReference>
<feature type="domain" description="HIT" evidence="16">
    <location>
        <begin position="318"/>
        <end position="426"/>
    </location>
</feature>
<comment type="catalytic activity">
    <reaction evidence="7">
        <text>P(1),P(3)-bis(5'-adenosyl) triphosphate + H2O = AMP + ADP + 2 H(+)</text>
        <dbReference type="Rhea" id="RHEA:13893"/>
        <dbReference type="ChEBI" id="CHEBI:15377"/>
        <dbReference type="ChEBI" id="CHEBI:15378"/>
        <dbReference type="ChEBI" id="CHEBI:58529"/>
        <dbReference type="ChEBI" id="CHEBI:456215"/>
        <dbReference type="ChEBI" id="CHEBI:456216"/>
        <dbReference type="EC" id="3.6.1.29"/>
    </reaction>
</comment>
<evidence type="ECO:0000256" key="10">
    <source>
        <dbReference type="ARBA" id="ARBA00069577"/>
    </source>
</evidence>
<feature type="site" description="Important for induction of apoptosis" evidence="13">
    <location>
        <position position="431"/>
    </location>
</feature>
<evidence type="ECO:0000256" key="8">
    <source>
        <dbReference type="ARBA" id="ARBA00057461"/>
    </source>
</evidence>
<protein>
    <recommendedName>
        <fullName evidence="10">Nitrilase and fragile histidine triad fusion protein NitFhit</fullName>
        <ecNumber evidence="3">3.6.1.29</ecNumber>
    </recommendedName>
</protein>
<dbReference type="InterPro" id="IPR039383">
    <property type="entry name" value="FHIT"/>
</dbReference>
<dbReference type="GO" id="GO:0000166">
    <property type="term" value="F:nucleotide binding"/>
    <property type="evidence" value="ECO:0007669"/>
    <property type="project" value="UniProtKB-KW"/>
</dbReference>
<evidence type="ECO:0000256" key="7">
    <source>
        <dbReference type="ARBA" id="ARBA00047780"/>
    </source>
</evidence>
<dbReference type="InterPro" id="IPR036265">
    <property type="entry name" value="HIT-like_sf"/>
</dbReference>
<evidence type="ECO:0000256" key="12">
    <source>
        <dbReference type="PIRSR" id="PIRSR639383-2"/>
    </source>
</evidence>
<dbReference type="SUPFAM" id="SSF54197">
    <property type="entry name" value="HIT-like"/>
    <property type="match status" value="1"/>
</dbReference>
<gene>
    <name evidence="18 19" type="primary">LOC117639619</name>
</gene>
<evidence type="ECO:0000256" key="11">
    <source>
        <dbReference type="PIRSR" id="PIRSR639383-1"/>
    </source>
</evidence>
<evidence type="ECO:0000256" key="5">
    <source>
        <dbReference type="ARBA" id="ARBA00022801"/>
    </source>
</evidence>
<dbReference type="SUPFAM" id="SSF56317">
    <property type="entry name" value="Carbon-nitrogen hydrolase"/>
    <property type="match status" value="1"/>
</dbReference>
<evidence type="ECO:0000313" key="17">
    <source>
        <dbReference type="Proteomes" id="UP000515158"/>
    </source>
</evidence>
<evidence type="ECO:0000256" key="6">
    <source>
        <dbReference type="ARBA" id="ARBA00023268"/>
    </source>
</evidence>
<dbReference type="Gene3D" id="3.60.110.10">
    <property type="entry name" value="Carbon-nitrogen hydrolase"/>
    <property type="match status" value="1"/>
</dbReference>
<feature type="binding site" evidence="12">
    <location>
        <position position="344"/>
    </location>
    <ligand>
        <name>substrate</name>
    </ligand>
</feature>
<dbReference type="InterPro" id="IPR003010">
    <property type="entry name" value="C-N_Hydrolase"/>
</dbReference>
<evidence type="ECO:0000256" key="13">
    <source>
        <dbReference type="PIRSR" id="PIRSR639383-3"/>
    </source>
</evidence>
<dbReference type="PROSITE" id="PS51084">
    <property type="entry name" value="HIT_2"/>
    <property type="match status" value="1"/>
</dbReference>
<dbReference type="InterPro" id="IPR011146">
    <property type="entry name" value="HIT-like"/>
</dbReference>
<keyword evidence="6" id="KW-0511">Multifunctional enzyme</keyword>
<feature type="domain" description="CN hydrolase" evidence="15">
    <location>
        <begin position="30"/>
        <end position="278"/>
    </location>
</feature>